<dbReference type="PROSITE" id="PS00284">
    <property type="entry name" value="SERPIN"/>
    <property type="match status" value="1"/>
</dbReference>
<comment type="caution">
    <text evidence="4">The sequence shown here is derived from an EMBL/GenBank/DDBJ whole genome shotgun (WGS) entry which is preliminary data.</text>
</comment>
<evidence type="ECO:0000259" key="3">
    <source>
        <dbReference type="SMART" id="SM00093"/>
    </source>
</evidence>
<evidence type="ECO:0000313" key="4">
    <source>
        <dbReference type="EMBL" id="KAF0978184.1"/>
    </source>
</evidence>
<accession>A0A6A5BVA3</accession>
<dbReference type="GO" id="GO:0005615">
    <property type="term" value="C:extracellular space"/>
    <property type="evidence" value="ECO:0007669"/>
    <property type="project" value="InterPro"/>
</dbReference>
<dbReference type="VEuPathDB" id="AmoebaDB:NfTy_057210"/>
<gene>
    <name evidence="4" type="ORF">FDP41_002699</name>
</gene>
<dbReference type="Gene3D" id="6.20.40.10">
    <property type="match status" value="1"/>
</dbReference>
<evidence type="ECO:0000313" key="5">
    <source>
        <dbReference type="Proteomes" id="UP000444721"/>
    </source>
</evidence>
<dbReference type="RefSeq" id="XP_044562897.1">
    <property type="nucleotide sequence ID" value="XM_044705921.1"/>
</dbReference>
<protein>
    <recommendedName>
        <fullName evidence="3">Serpin domain-containing protein</fullName>
    </recommendedName>
</protein>
<keyword evidence="5" id="KW-1185">Reference proteome</keyword>
<proteinExistence type="inferred from homology"/>
<reference evidence="4 5" key="1">
    <citation type="journal article" date="2019" name="Sci. Rep.">
        <title>Nanopore sequencing improves the draft genome of the human pathogenic amoeba Naegleria fowleri.</title>
        <authorList>
            <person name="Liechti N."/>
            <person name="Schurch N."/>
            <person name="Bruggmann R."/>
            <person name="Wittwer M."/>
        </authorList>
    </citation>
    <scope>NUCLEOTIDE SEQUENCE [LARGE SCALE GENOMIC DNA]</scope>
    <source>
        <strain evidence="4 5">ATCC 30894</strain>
    </source>
</reference>
<organism evidence="4 5">
    <name type="scientific">Naegleria fowleri</name>
    <name type="common">Brain eating amoeba</name>
    <dbReference type="NCBI Taxonomy" id="5763"/>
    <lineage>
        <taxon>Eukaryota</taxon>
        <taxon>Discoba</taxon>
        <taxon>Heterolobosea</taxon>
        <taxon>Tetramitia</taxon>
        <taxon>Eutetramitia</taxon>
        <taxon>Vahlkampfiidae</taxon>
        <taxon>Naegleria</taxon>
    </lineage>
</organism>
<dbReference type="Gene3D" id="3.30.497.10">
    <property type="entry name" value="Antithrombin, subunit I, domain 2"/>
    <property type="match status" value="1"/>
</dbReference>
<dbReference type="InterPro" id="IPR023796">
    <property type="entry name" value="Serpin_dom"/>
</dbReference>
<comment type="similarity">
    <text evidence="1 2">Belongs to the serpin family.</text>
</comment>
<dbReference type="SMART" id="SM00093">
    <property type="entry name" value="SERPIN"/>
    <property type="match status" value="1"/>
</dbReference>
<dbReference type="Proteomes" id="UP000444721">
    <property type="component" value="Unassembled WGS sequence"/>
</dbReference>
<dbReference type="Pfam" id="PF00079">
    <property type="entry name" value="Serpin"/>
    <property type="match status" value="2"/>
</dbReference>
<dbReference type="EMBL" id="VFQX01000030">
    <property type="protein sequence ID" value="KAF0978184.1"/>
    <property type="molecule type" value="Genomic_DNA"/>
</dbReference>
<name>A0A6A5BVA3_NAEFO</name>
<dbReference type="InterPro" id="IPR036186">
    <property type="entry name" value="Serpin_sf"/>
</dbReference>
<dbReference type="AlphaFoldDB" id="A0A6A5BVA3"/>
<dbReference type="InterPro" id="IPR000215">
    <property type="entry name" value="Serpin_fam"/>
</dbReference>
<evidence type="ECO:0000256" key="1">
    <source>
        <dbReference type="ARBA" id="ARBA00009500"/>
    </source>
</evidence>
<dbReference type="InterPro" id="IPR042185">
    <property type="entry name" value="Serpin_sf_2"/>
</dbReference>
<dbReference type="OMA" id="QHKQTGA"/>
<dbReference type="GO" id="GO:0004867">
    <property type="term" value="F:serine-type endopeptidase inhibitor activity"/>
    <property type="evidence" value="ECO:0007669"/>
    <property type="project" value="InterPro"/>
</dbReference>
<dbReference type="OrthoDB" id="671595at2759"/>
<dbReference type="VEuPathDB" id="AmoebaDB:NF0061620"/>
<dbReference type="PANTHER" id="PTHR11461:SF211">
    <property type="entry name" value="GH10112P-RELATED"/>
    <property type="match status" value="1"/>
</dbReference>
<dbReference type="GeneID" id="68109917"/>
<dbReference type="VEuPathDB" id="AmoebaDB:FDP41_002699"/>
<dbReference type="PANTHER" id="PTHR11461">
    <property type="entry name" value="SERINE PROTEASE INHIBITOR, SERPIN"/>
    <property type="match status" value="1"/>
</dbReference>
<dbReference type="InterPro" id="IPR042178">
    <property type="entry name" value="Serpin_sf_1"/>
</dbReference>
<evidence type="ECO:0000256" key="2">
    <source>
        <dbReference type="RuleBase" id="RU000411"/>
    </source>
</evidence>
<dbReference type="InterPro" id="IPR023795">
    <property type="entry name" value="Serpin_CS"/>
</dbReference>
<feature type="domain" description="Serpin" evidence="3">
    <location>
        <begin position="1"/>
        <end position="253"/>
    </location>
</feature>
<dbReference type="SUPFAM" id="SSF56574">
    <property type="entry name" value="Serpins"/>
    <property type="match status" value="1"/>
</dbReference>
<dbReference type="Gene3D" id="2.30.39.10">
    <property type="entry name" value="Alpha-1-antitrypsin, domain 1"/>
    <property type="match status" value="1"/>
</dbReference>
<sequence length="253" mass="29157">MCRFREQTKEETERINEFVSSKTNGLIKNLIPPNVITQSTCMVLVNAIYFLDKCRYDDSIRCGWCGVWWREFFIPLGFFALYKNEEFEMTIVMPRSHILVSTETEMEFDRWFVQQIFSASKDCSLSEIFSTFPTTLSELGIPKFKMDFSVMLSETLRRPPFNMKKCLAPGAEFSEMVHESSNLFISEVIHKAYIDVNEAGTEAAAATAVIMMDESDCADDEMERLTFVADRPFIYMLRHKSSGSILFIGKFNG</sequence>